<evidence type="ECO:0000313" key="1">
    <source>
        <dbReference type="EMBL" id="EYU13864.1"/>
    </source>
</evidence>
<dbReference type="RefSeq" id="WP_235201143.1">
    <property type="nucleotide sequence ID" value="NZ_CAWLTM010000049.1"/>
</dbReference>
<evidence type="ECO:0000313" key="2">
    <source>
        <dbReference type="Proteomes" id="UP000023464"/>
    </source>
</evidence>
<gene>
    <name evidence="1" type="ORF">BA1DRAFT_03611</name>
</gene>
<reference evidence="1 2" key="1">
    <citation type="submission" date="2014-03" db="EMBL/GenBank/DDBJ databases">
        <title>Draft Genome of Photorhabdus luminescens BA1, an Egyptian Isolate.</title>
        <authorList>
            <person name="Ghazal S."/>
            <person name="Hurst S.G.IV."/>
            <person name="Morris K."/>
            <person name="Thomas K."/>
            <person name="Tisa L.S."/>
        </authorList>
    </citation>
    <scope>NUCLEOTIDE SEQUENCE [LARGE SCALE GENOMIC DNA]</scope>
    <source>
        <strain evidence="1 2">BA1</strain>
    </source>
</reference>
<organism evidence="1 2">
    <name type="scientific">Photorhabdus aegyptia</name>
    <dbReference type="NCBI Taxonomy" id="2805098"/>
    <lineage>
        <taxon>Bacteria</taxon>
        <taxon>Pseudomonadati</taxon>
        <taxon>Pseudomonadota</taxon>
        <taxon>Gammaproteobacteria</taxon>
        <taxon>Enterobacterales</taxon>
        <taxon>Morganellaceae</taxon>
        <taxon>Photorhabdus</taxon>
    </lineage>
</organism>
<dbReference type="AlphaFoldDB" id="A0A022PEA9"/>
<comment type="caution">
    <text evidence="1">The sequence shown here is derived from an EMBL/GenBank/DDBJ whole genome shotgun (WGS) entry which is preliminary data.</text>
</comment>
<proteinExistence type="predicted"/>
<dbReference type="EMBL" id="JFGV01000066">
    <property type="protein sequence ID" value="EYU13864.1"/>
    <property type="molecule type" value="Genomic_DNA"/>
</dbReference>
<dbReference type="Proteomes" id="UP000023464">
    <property type="component" value="Unassembled WGS sequence"/>
</dbReference>
<accession>A0A022PEA9</accession>
<keyword evidence="2" id="KW-1185">Reference proteome</keyword>
<name>A0A022PEA9_9GAMM</name>
<sequence length="80" mass="9269">MVKLTKQEIKQISAQYISCDASNNFPSEVSYLMKKHQVSRSAIRIDARHPCGEDCIFIKKDGVEFWGGYIDDQFYEEMNS</sequence>
<protein>
    <submittedName>
        <fullName evidence="1">Uncharacterized protein</fullName>
    </submittedName>
</protein>